<feature type="region of interest" description="Disordered" evidence="1">
    <location>
        <begin position="98"/>
        <end position="117"/>
    </location>
</feature>
<dbReference type="AlphaFoldDB" id="A0A2N6D0A6"/>
<evidence type="ECO:0000256" key="2">
    <source>
        <dbReference type="SAM" id="SignalP"/>
    </source>
</evidence>
<name>A0A2N6D0A6_9GAMM</name>
<dbReference type="EMBL" id="PKUN01000002">
    <property type="protein sequence ID" value="PLX63100.1"/>
    <property type="molecule type" value="Genomic_DNA"/>
</dbReference>
<feature type="chain" id="PRO_5014730390" evidence="2">
    <location>
        <begin position="25"/>
        <end position="204"/>
    </location>
</feature>
<keyword evidence="2" id="KW-0732">Signal</keyword>
<sequence>MTLSKAASLCLLLWQLTGSGGANAVVFVSSEINTTPAPDNFSICFDNSCQSISQLALSDDQWQGIRAIFLPGSETAGEERAMIGKAVARLEQIVGPMTGTENDKGLNKSSDNPAGHRMDCIDESTNTTTYLYMMQQDGLLKWHRLRDPVTRGFFFFGWPHTTAVIEAREDHSLWAVDSWFYDNGLAPEILPLEQWQEGWRPAGS</sequence>
<comment type="caution">
    <text evidence="3">The sequence shown here is derived from an EMBL/GenBank/DDBJ whole genome shotgun (WGS) entry which is preliminary data.</text>
</comment>
<protein>
    <submittedName>
        <fullName evidence="3">Uncharacterized protein</fullName>
    </submittedName>
</protein>
<proteinExistence type="predicted"/>
<dbReference type="STRING" id="1111735.GCA_000428045_02765"/>
<reference evidence="3 4" key="1">
    <citation type="submission" date="2017-11" db="EMBL/GenBank/DDBJ databases">
        <title>Genome-resolved metagenomics identifies genetic mobility, metabolic interactions, and unexpected diversity in perchlorate-reducing communities.</title>
        <authorList>
            <person name="Barnum T.P."/>
            <person name="Figueroa I.A."/>
            <person name="Carlstrom C.I."/>
            <person name="Lucas L.N."/>
            <person name="Engelbrektson A.L."/>
            <person name="Coates J.D."/>
        </authorList>
    </citation>
    <scope>NUCLEOTIDE SEQUENCE [LARGE SCALE GENOMIC DNA]</scope>
    <source>
        <strain evidence="3">BM301</strain>
    </source>
</reference>
<evidence type="ECO:0000256" key="1">
    <source>
        <dbReference type="SAM" id="MobiDB-lite"/>
    </source>
</evidence>
<accession>A0A2N6D0A6</accession>
<feature type="signal peptide" evidence="2">
    <location>
        <begin position="1"/>
        <end position="24"/>
    </location>
</feature>
<organism evidence="3 4">
    <name type="scientific">Sedimenticola selenatireducens</name>
    <dbReference type="NCBI Taxonomy" id="191960"/>
    <lineage>
        <taxon>Bacteria</taxon>
        <taxon>Pseudomonadati</taxon>
        <taxon>Pseudomonadota</taxon>
        <taxon>Gammaproteobacteria</taxon>
        <taxon>Chromatiales</taxon>
        <taxon>Sedimenticolaceae</taxon>
        <taxon>Sedimenticola</taxon>
    </lineage>
</organism>
<gene>
    <name evidence="3" type="ORF">C0630_02775</name>
</gene>
<dbReference type="Proteomes" id="UP000235015">
    <property type="component" value="Unassembled WGS sequence"/>
</dbReference>
<dbReference type="RefSeq" id="WP_051301838.1">
    <property type="nucleotide sequence ID" value="NZ_PKUN01000002.1"/>
</dbReference>
<evidence type="ECO:0000313" key="4">
    <source>
        <dbReference type="Proteomes" id="UP000235015"/>
    </source>
</evidence>
<evidence type="ECO:0000313" key="3">
    <source>
        <dbReference type="EMBL" id="PLX63100.1"/>
    </source>
</evidence>